<evidence type="ECO:0000256" key="9">
    <source>
        <dbReference type="ARBA" id="ARBA00047890"/>
    </source>
</evidence>
<dbReference type="AlphaFoldDB" id="A0A7T7L6S7"/>
<evidence type="ECO:0000256" key="6">
    <source>
        <dbReference type="ARBA" id="ARBA00022840"/>
    </source>
</evidence>
<evidence type="ECO:0000256" key="8">
    <source>
        <dbReference type="ARBA" id="ARBA00039149"/>
    </source>
</evidence>
<gene>
    <name evidence="10" type="ORF">JEQ17_49035</name>
</gene>
<organism evidence="10 11">
    <name type="scientific">Streptomyces liliifuscus</name>
    <dbReference type="NCBI Taxonomy" id="2797636"/>
    <lineage>
        <taxon>Bacteria</taxon>
        <taxon>Bacillati</taxon>
        <taxon>Actinomycetota</taxon>
        <taxon>Actinomycetes</taxon>
        <taxon>Kitasatosporales</taxon>
        <taxon>Streptomycetaceae</taxon>
        <taxon>Streptomyces</taxon>
    </lineage>
</organism>
<evidence type="ECO:0000256" key="1">
    <source>
        <dbReference type="ARBA" id="ARBA00005061"/>
    </source>
</evidence>
<dbReference type="Pfam" id="PF06508">
    <property type="entry name" value="QueC"/>
    <property type="match status" value="1"/>
</dbReference>
<keyword evidence="3" id="KW-0479">Metal-binding</keyword>
<dbReference type="Proteomes" id="UP000595636">
    <property type="component" value="Plasmid unnamed1"/>
</dbReference>
<evidence type="ECO:0000256" key="3">
    <source>
        <dbReference type="ARBA" id="ARBA00022723"/>
    </source>
</evidence>
<dbReference type="GO" id="GO:0005524">
    <property type="term" value="F:ATP binding"/>
    <property type="evidence" value="ECO:0007669"/>
    <property type="project" value="UniProtKB-KW"/>
</dbReference>
<reference evidence="10 11" key="1">
    <citation type="submission" date="2020-12" db="EMBL/GenBank/DDBJ databases">
        <title>A novel species.</title>
        <authorList>
            <person name="Li K."/>
        </authorList>
    </citation>
    <scope>NUCLEOTIDE SEQUENCE [LARGE SCALE GENOMIC DNA]</scope>
    <source>
        <strain evidence="10 11">ZYC-3</strain>
        <plasmid evidence="10 11">unnamed1</plasmid>
    </source>
</reference>
<geneLocation type="plasmid" evidence="10 11">
    <name>unnamed1</name>
</geneLocation>
<dbReference type="Gene3D" id="3.40.50.620">
    <property type="entry name" value="HUPs"/>
    <property type="match status" value="1"/>
</dbReference>
<keyword evidence="6" id="KW-0067">ATP-binding</keyword>
<comment type="catalytic activity">
    <reaction evidence="9">
        <text>7-carboxy-7-carbaguanine + NH4(+) + 2 ATP = 7-cyano-7-carbaguanine + 2 AMP + 2 diphosphate + 2 H(+)</text>
        <dbReference type="Rhea" id="RHEA:27982"/>
        <dbReference type="ChEBI" id="CHEBI:15378"/>
        <dbReference type="ChEBI" id="CHEBI:28938"/>
        <dbReference type="ChEBI" id="CHEBI:30616"/>
        <dbReference type="ChEBI" id="CHEBI:33019"/>
        <dbReference type="ChEBI" id="CHEBI:45075"/>
        <dbReference type="ChEBI" id="CHEBI:61036"/>
        <dbReference type="ChEBI" id="CHEBI:456215"/>
        <dbReference type="EC" id="6.3.4.20"/>
    </reaction>
</comment>
<dbReference type="KEGG" id="slf:JEQ17_49035"/>
<evidence type="ECO:0000313" key="10">
    <source>
        <dbReference type="EMBL" id="QQM47512.1"/>
    </source>
</evidence>
<keyword evidence="10" id="KW-0614">Plasmid</keyword>
<evidence type="ECO:0000256" key="7">
    <source>
        <dbReference type="ARBA" id="ARBA00037993"/>
    </source>
</evidence>
<comment type="similarity">
    <text evidence="7">Belongs to the QueC family.</text>
</comment>
<dbReference type="PANTHER" id="PTHR42914:SF1">
    <property type="entry name" value="7-CYANO-7-DEAZAGUANINE SYNTHASE"/>
    <property type="match status" value="1"/>
</dbReference>
<dbReference type="GO" id="GO:0016874">
    <property type="term" value="F:ligase activity"/>
    <property type="evidence" value="ECO:0007669"/>
    <property type="project" value="UniProtKB-KW"/>
</dbReference>
<keyword evidence="2" id="KW-0436">Ligase</keyword>
<sequence>MSDEGKSILLYSAGLDSFPAWHYLGKPPAVYFDIRHHFREAELECVRELAERYGIDLTVSTALDLSAWDTRPLIPFRNIYFAMLASNYEADTIWCVGVRGDHTLDKSPDAFARMSEVLSEFAGRPIKVDSPFWDMTKTDIVRWYVEAGLPVRDLLDTLSCFEPSGRRVHCGRCSSCLRRWIALANNQITGEFAANPWEWERVQSYYLRAMRDGTYPEHRAEEFFAALKTVGAPT</sequence>
<dbReference type="EC" id="6.3.4.20" evidence="8"/>
<evidence type="ECO:0000256" key="2">
    <source>
        <dbReference type="ARBA" id="ARBA00022598"/>
    </source>
</evidence>
<protein>
    <recommendedName>
        <fullName evidence="8">7-cyano-7-deazaguanine synthase</fullName>
        <ecNumber evidence="8">6.3.4.20</ecNumber>
    </recommendedName>
</protein>
<dbReference type="InterPro" id="IPR014729">
    <property type="entry name" value="Rossmann-like_a/b/a_fold"/>
</dbReference>
<dbReference type="RefSeq" id="WP_200402238.1">
    <property type="nucleotide sequence ID" value="NZ_CP066832.1"/>
</dbReference>
<keyword evidence="11" id="KW-1185">Reference proteome</keyword>
<evidence type="ECO:0000313" key="11">
    <source>
        <dbReference type="Proteomes" id="UP000595636"/>
    </source>
</evidence>
<name>A0A7T7L6S7_9ACTN</name>
<dbReference type="InterPro" id="IPR018317">
    <property type="entry name" value="QueC"/>
</dbReference>
<dbReference type="PANTHER" id="PTHR42914">
    <property type="entry name" value="7-CYANO-7-DEAZAGUANINE SYNTHASE"/>
    <property type="match status" value="1"/>
</dbReference>
<comment type="pathway">
    <text evidence="1">Purine metabolism; 7-cyano-7-deazaguanine biosynthesis.</text>
</comment>
<accession>A0A7T7L6S7</accession>
<keyword evidence="5" id="KW-0862">Zinc</keyword>
<evidence type="ECO:0000256" key="4">
    <source>
        <dbReference type="ARBA" id="ARBA00022741"/>
    </source>
</evidence>
<dbReference type="EMBL" id="CP066832">
    <property type="protein sequence ID" value="QQM47512.1"/>
    <property type="molecule type" value="Genomic_DNA"/>
</dbReference>
<proteinExistence type="inferred from homology"/>
<dbReference type="SUPFAM" id="SSF52402">
    <property type="entry name" value="Adenine nucleotide alpha hydrolases-like"/>
    <property type="match status" value="1"/>
</dbReference>
<dbReference type="GO" id="GO:0046872">
    <property type="term" value="F:metal ion binding"/>
    <property type="evidence" value="ECO:0007669"/>
    <property type="project" value="UniProtKB-KW"/>
</dbReference>
<evidence type="ECO:0000256" key="5">
    <source>
        <dbReference type="ARBA" id="ARBA00022833"/>
    </source>
</evidence>
<keyword evidence="4" id="KW-0547">Nucleotide-binding</keyword>